<feature type="region of interest" description="Disordered" evidence="1">
    <location>
        <begin position="1"/>
        <end position="23"/>
    </location>
</feature>
<dbReference type="AlphaFoldDB" id="A0A8H3MFG4"/>
<evidence type="ECO:0000256" key="1">
    <source>
        <dbReference type="SAM" id="MobiDB-lite"/>
    </source>
</evidence>
<reference evidence="2" key="1">
    <citation type="submission" date="2019-10" db="EMBL/GenBank/DDBJ databases">
        <title>Conservation and host-specific expression of non-tandemly repeated heterogenous ribosome RNA gene in arbuscular mycorrhizal fungi.</title>
        <authorList>
            <person name="Maeda T."/>
            <person name="Kobayashi Y."/>
            <person name="Nakagawa T."/>
            <person name="Ezawa T."/>
            <person name="Yamaguchi K."/>
            <person name="Bino T."/>
            <person name="Nishimoto Y."/>
            <person name="Shigenobu S."/>
            <person name="Kawaguchi M."/>
        </authorList>
    </citation>
    <scope>NUCLEOTIDE SEQUENCE</scope>
    <source>
        <strain evidence="2">HR1</strain>
    </source>
</reference>
<dbReference type="Proteomes" id="UP000615446">
    <property type="component" value="Unassembled WGS sequence"/>
</dbReference>
<evidence type="ECO:0000313" key="3">
    <source>
        <dbReference type="Proteomes" id="UP000615446"/>
    </source>
</evidence>
<feature type="compositionally biased region" description="Polar residues" evidence="1">
    <location>
        <begin position="12"/>
        <end position="21"/>
    </location>
</feature>
<evidence type="ECO:0000313" key="2">
    <source>
        <dbReference type="EMBL" id="GET01925.1"/>
    </source>
</evidence>
<organism evidence="2 3">
    <name type="scientific">Rhizophagus clarus</name>
    <dbReference type="NCBI Taxonomy" id="94130"/>
    <lineage>
        <taxon>Eukaryota</taxon>
        <taxon>Fungi</taxon>
        <taxon>Fungi incertae sedis</taxon>
        <taxon>Mucoromycota</taxon>
        <taxon>Glomeromycotina</taxon>
        <taxon>Glomeromycetes</taxon>
        <taxon>Glomerales</taxon>
        <taxon>Glomeraceae</taxon>
        <taxon>Rhizophagus</taxon>
    </lineage>
</organism>
<proteinExistence type="predicted"/>
<name>A0A8H3MFG4_9GLOM</name>
<protein>
    <submittedName>
        <fullName evidence="2">Uncharacterized protein</fullName>
    </submittedName>
</protein>
<accession>A0A8H3MFG4</accession>
<feature type="region of interest" description="Disordered" evidence="1">
    <location>
        <begin position="67"/>
        <end position="86"/>
    </location>
</feature>
<sequence length="103" mass="10986">MGDPAVDDLSCGMQNLVNSGDSHPVPPLIIPELGISQPGASSKSPITPKMRPLIADTKLIDVNIENANDDTTMPPHPSGSNINIPDDRIQNVRDIFVYDVPSS</sequence>
<dbReference type="EMBL" id="BLAL01000303">
    <property type="protein sequence ID" value="GET01925.1"/>
    <property type="molecule type" value="Genomic_DNA"/>
</dbReference>
<comment type="caution">
    <text evidence="2">The sequence shown here is derived from an EMBL/GenBank/DDBJ whole genome shotgun (WGS) entry which is preliminary data.</text>
</comment>
<gene>
    <name evidence="2" type="ORF">RCL2_002830700</name>
</gene>